<dbReference type="Proteomes" id="UP001147760">
    <property type="component" value="Unassembled WGS sequence"/>
</dbReference>
<reference evidence="1" key="1">
    <citation type="submission" date="2022-12" db="EMBL/GenBank/DDBJ databases">
        <authorList>
            <person name="Petersen C."/>
        </authorList>
    </citation>
    <scope>NUCLEOTIDE SEQUENCE</scope>
    <source>
        <strain evidence="1">IBT 17660</strain>
    </source>
</reference>
<dbReference type="AlphaFoldDB" id="A0A9W9WQQ9"/>
<dbReference type="EMBL" id="JAPWDO010000005">
    <property type="protein sequence ID" value="KAJ5471603.1"/>
    <property type="molecule type" value="Genomic_DNA"/>
</dbReference>
<protein>
    <submittedName>
        <fullName evidence="1">Uncharacterized protein</fullName>
    </submittedName>
</protein>
<reference evidence="1" key="2">
    <citation type="journal article" date="2023" name="IMA Fungus">
        <title>Comparative genomic study of the Penicillium genus elucidates a diverse pangenome and 15 lateral gene transfer events.</title>
        <authorList>
            <person name="Petersen C."/>
            <person name="Sorensen T."/>
            <person name="Nielsen M.R."/>
            <person name="Sondergaard T.E."/>
            <person name="Sorensen J.L."/>
            <person name="Fitzpatrick D.A."/>
            <person name="Frisvad J.C."/>
            <person name="Nielsen K.L."/>
        </authorList>
    </citation>
    <scope>NUCLEOTIDE SEQUENCE</scope>
    <source>
        <strain evidence="1">IBT 17660</strain>
    </source>
</reference>
<comment type="caution">
    <text evidence="1">The sequence shown here is derived from an EMBL/GenBank/DDBJ whole genome shotgun (WGS) entry which is preliminary data.</text>
</comment>
<accession>A0A9W9WQQ9</accession>
<gene>
    <name evidence="1" type="ORF">N7530_008960</name>
</gene>
<evidence type="ECO:0000313" key="1">
    <source>
        <dbReference type="EMBL" id="KAJ5471603.1"/>
    </source>
</evidence>
<dbReference type="OrthoDB" id="4363983at2759"/>
<keyword evidence="2" id="KW-1185">Reference proteome</keyword>
<proteinExistence type="predicted"/>
<organism evidence="1 2">
    <name type="scientific">Penicillium desertorum</name>
    <dbReference type="NCBI Taxonomy" id="1303715"/>
    <lineage>
        <taxon>Eukaryota</taxon>
        <taxon>Fungi</taxon>
        <taxon>Dikarya</taxon>
        <taxon>Ascomycota</taxon>
        <taxon>Pezizomycotina</taxon>
        <taxon>Eurotiomycetes</taxon>
        <taxon>Eurotiomycetidae</taxon>
        <taxon>Eurotiales</taxon>
        <taxon>Aspergillaceae</taxon>
        <taxon>Penicillium</taxon>
    </lineage>
</organism>
<evidence type="ECO:0000313" key="2">
    <source>
        <dbReference type="Proteomes" id="UP001147760"/>
    </source>
</evidence>
<sequence>MLDWERGDPPRTPSVISPEPRCTPWGIPFFYPSSFRIGIQPSKPSIFLVKVSPATMYESESGRDRPFQPAPPCYMGLSSCYWLSYIQHGVSHDVLTPQLEEYPS</sequence>
<name>A0A9W9WQQ9_9EURO</name>